<dbReference type="AlphaFoldDB" id="A0A137PCJ4"/>
<sequence>MTSATQIEDNQQKLKEPQQQPPVAQEEGLEDDLDDLLDDALDDFSKPMATSSSKQEQAQPAQATNDVPNEEIFNNEFNEQLAQGMQELLKNLNLEGEGNEQFNELLKGLDQVPTANGTAPSSSSTSNNFSDAINQTMNKLKNSSDQVKADIDQDMGDELSEIIKQMEQLSDMPDFEKAIESMMGTIMTKDLLYQPMKDLADKYPEWLEKNKSELTDVDYERYIKQNEVISKVIVEFDKQSGEEESNNNSEIQAKVMELMQEMHELGQPPATLLKEISPDIEIGADGEPTLPKNMNECPMM</sequence>
<accession>A0A137PCJ4</accession>
<protein>
    <submittedName>
        <fullName evidence="2">Pex19 protein</fullName>
    </submittedName>
</protein>
<dbReference type="GO" id="GO:0045046">
    <property type="term" value="P:protein import into peroxisome membrane"/>
    <property type="evidence" value="ECO:0007669"/>
    <property type="project" value="TreeGrafter"/>
</dbReference>
<dbReference type="PANTHER" id="PTHR12774:SF2">
    <property type="entry name" value="PEROXISOMAL BIOGENESIS FACTOR 19"/>
    <property type="match status" value="1"/>
</dbReference>
<dbReference type="EMBL" id="KQ964448">
    <property type="protein sequence ID" value="KXN72719.1"/>
    <property type="molecule type" value="Genomic_DNA"/>
</dbReference>
<dbReference type="Pfam" id="PF04614">
    <property type="entry name" value="Pex19"/>
    <property type="match status" value="1"/>
</dbReference>
<dbReference type="Gene3D" id="1.20.120.900">
    <property type="entry name" value="Pex19, mPTS binding domain"/>
    <property type="match status" value="1"/>
</dbReference>
<proteinExistence type="predicted"/>
<evidence type="ECO:0000313" key="3">
    <source>
        <dbReference type="Proteomes" id="UP000070444"/>
    </source>
</evidence>
<evidence type="ECO:0000313" key="2">
    <source>
        <dbReference type="EMBL" id="KXN72719.1"/>
    </source>
</evidence>
<dbReference type="Proteomes" id="UP000070444">
    <property type="component" value="Unassembled WGS sequence"/>
</dbReference>
<reference evidence="2 3" key="1">
    <citation type="journal article" date="2015" name="Genome Biol. Evol.">
        <title>Phylogenomic analyses indicate that early fungi evolved digesting cell walls of algal ancestors of land plants.</title>
        <authorList>
            <person name="Chang Y."/>
            <person name="Wang S."/>
            <person name="Sekimoto S."/>
            <person name="Aerts A.L."/>
            <person name="Choi C."/>
            <person name="Clum A."/>
            <person name="LaButti K.M."/>
            <person name="Lindquist E.A."/>
            <person name="Yee Ngan C."/>
            <person name="Ohm R.A."/>
            <person name="Salamov A.A."/>
            <person name="Grigoriev I.V."/>
            <person name="Spatafora J.W."/>
            <person name="Berbee M.L."/>
        </authorList>
    </citation>
    <scope>NUCLEOTIDE SEQUENCE [LARGE SCALE GENOMIC DNA]</scope>
    <source>
        <strain evidence="2 3">NRRL 28638</strain>
    </source>
</reference>
<dbReference type="InterPro" id="IPR038322">
    <property type="entry name" value="Pex19_C_sf"/>
</dbReference>
<dbReference type="STRING" id="796925.A0A137PCJ4"/>
<dbReference type="GO" id="GO:0005778">
    <property type="term" value="C:peroxisomal membrane"/>
    <property type="evidence" value="ECO:0007669"/>
    <property type="project" value="TreeGrafter"/>
</dbReference>
<dbReference type="OrthoDB" id="21292at2759"/>
<feature type="compositionally biased region" description="Low complexity" evidence="1">
    <location>
        <begin position="114"/>
        <end position="130"/>
    </location>
</feature>
<gene>
    <name evidence="2" type="ORF">CONCODRAFT_77664</name>
</gene>
<dbReference type="PANTHER" id="PTHR12774">
    <property type="entry name" value="PEROXISOMAL BIOGENESIS FACTOR 19"/>
    <property type="match status" value="1"/>
</dbReference>
<feature type="compositionally biased region" description="Polar residues" evidence="1">
    <location>
        <begin position="48"/>
        <end position="67"/>
    </location>
</feature>
<feature type="compositionally biased region" description="Acidic residues" evidence="1">
    <location>
        <begin position="27"/>
        <end position="42"/>
    </location>
</feature>
<keyword evidence="3" id="KW-1185">Reference proteome</keyword>
<dbReference type="GO" id="GO:0033328">
    <property type="term" value="F:peroxisome membrane targeting sequence binding"/>
    <property type="evidence" value="ECO:0007669"/>
    <property type="project" value="TreeGrafter"/>
</dbReference>
<feature type="region of interest" description="Disordered" evidence="1">
    <location>
        <begin position="1"/>
        <end position="75"/>
    </location>
</feature>
<organism evidence="2 3">
    <name type="scientific">Conidiobolus coronatus (strain ATCC 28846 / CBS 209.66 / NRRL 28638)</name>
    <name type="common">Delacroixia coronata</name>
    <dbReference type="NCBI Taxonomy" id="796925"/>
    <lineage>
        <taxon>Eukaryota</taxon>
        <taxon>Fungi</taxon>
        <taxon>Fungi incertae sedis</taxon>
        <taxon>Zoopagomycota</taxon>
        <taxon>Entomophthoromycotina</taxon>
        <taxon>Entomophthoromycetes</taxon>
        <taxon>Entomophthorales</taxon>
        <taxon>Ancylistaceae</taxon>
        <taxon>Conidiobolus</taxon>
    </lineage>
</organism>
<evidence type="ECO:0000256" key="1">
    <source>
        <dbReference type="SAM" id="MobiDB-lite"/>
    </source>
</evidence>
<dbReference type="OMA" id="YEPMKEM"/>
<dbReference type="InterPro" id="IPR006708">
    <property type="entry name" value="Pex19"/>
</dbReference>
<name>A0A137PCJ4_CONC2</name>
<feature type="region of interest" description="Disordered" evidence="1">
    <location>
        <begin position="111"/>
        <end position="130"/>
    </location>
</feature>